<sequence>MGNCTSPLRAEASRGSGVTRGVTTETTASLPEQRNGGEEDEEEESLLQVMYLDPRYAAHTRTAGNHHGGRLMRHITNAALPFNFVFALDNETQRAAAGGKEVTVGRLGIRKPTGCTVMRCLINARKGTEVQPPTSTRG</sequence>
<evidence type="ECO:0000313" key="2">
    <source>
        <dbReference type="EMBL" id="KAH9369952.1"/>
    </source>
</evidence>
<comment type="caution">
    <text evidence="2">The sequence shown here is derived from an EMBL/GenBank/DDBJ whole genome shotgun (WGS) entry which is preliminary data.</text>
</comment>
<dbReference type="VEuPathDB" id="VectorBase:HLOH_056265"/>
<evidence type="ECO:0000256" key="1">
    <source>
        <dbReference type="SAM" id="MobiDB-lite"/>
    </source>
</evidence>
<evidence type="ECO:0000313" key="3">
    <source>
        <dbReference type="Proteomes" id="UP000821853"/>
    </source>
</evidence>
<proteinExistence type="predicted"/>
<keyword evidence="3" id="KW-1185">Reference proteome</keyword>
<dbReference type="EMBL" id="JABSTR010000005">
    <property type="protein sequence ID" value="KAH9369952.1"/>
    <property type="molecule type" value="Genomic_DNA"/>
</dbReference>
<feature type="compositionally biased region" description="Polar residues" evidence="1">
    <location>
        <begin position="21"/>
        <end position="32"/>
    </location>
</feature>
<protein>
    <submittedName>
        <fullName evidence="2">Uncharacterized protein</fullName>
    </submittedName>
</protein>
<gene>
    <name evidence="2" type="ORF">HPB48_001829</name>
</gene>
<feature type="region of interest" description="Disordered" evidence="1">
    <location>
        <begin position="1"/>
        <end position="44"/>
    </location>
</feature>
<organism evidence="2 3">
    <name type="scientific">Haemaphysalis longicornis</name>
    <name type="common">Bush tick</name>
    <dbReference type="NCBI Taxonomy" id="44386"/>
    <lineage>
        <taxon>Eukaryota</taxon>
        <taxon>Metazoa</taxon>
        <taxon>Ecdysozoa</taxon>
        <taxon>Arthropoda</taxon>
        <taxon>Chelicerata</taxon>
        <taxon>Arachnida</taxon>
        <taxon>Acari</taxon>
        <taxon>Parasitiformes</taxon>
        <taxon>Ixodida</taxon>
        <taxon>Ixodoidea</taxon>
        <taxon>Ixodidae</taxon>
        <taxon>Haemaphysalinae</taxon>
        <taxon>Haemaphysalis</taxon>
    </lineage>
</organism>
<reference evidence="2 3" key="1">
    <citation type="journal article" date="2020" name="Cell">
        <title>Large-Scale Comparative Analyses of Tick Genomes Elucidate Their Genetic Diversity and Vector Capacities.</title>
        <authorList>
            <consortium name="Tick Genome and Microbiome Consortium (TIGMIC)"/>
            <person name="Jia N."/>
            <person name="Wang J."/>
            <person name="Shi W."/>
            <person name="Du L."/>
            <person name="Sun Y."/>
            <person name="Zhan W."/>
            <person name="Jiang J.F."/>
            <person name="Wang Q."/>
            <person name="Zhang B."/>
            <person name="Ji P."/>
            <person name="Bell-Sakyi L."/>
            <person name="Cui X.M."/>
            <person name="Yuan T.T."/>
            <person name="Jiang B.G."/>
            <person name="Yang W.F."/>
            <person name="Lam T.T."/>
            <person name="Chang Q.C."/>
            <person name="Ding S.J."/>
            <person name="Wang X.J."/>
            <person name="Zhu J.G."/>
            <person name="Ruan X.D."/>
            <person name="Zhao L."/>
            <person name="Wei J.T."/>
            <person name="Ye R.Z."/>
            <person name="Que T.C."/>
            <person name="Du C.H."/>
            <person name="Zhou Y.H."/>
            <person name="Cheng J.X."/>
            <person name="Dai P.F."/>
            <person name="Guo W.B."/>
            <person name="Han X.H."/>
            <person name="Huang E.J."/>
            <person name="Li L.F."/>
            <person name="Wei W."/>
            <person name="Gao Y.C."/>
            <person name="Liu J.Z."/>
            <person name="Shao H.Z."/>
            <person name="Wang X."/>
            <person name="Wang C.C."/>
            <person name="Yang T.C."/>
            <person name="Huo Q.B."/>
            <person name="Li W."/>
            <person name="Chen H.Y."/>
            <person name="Chen S.E."/>
            <person name="Zhou L.G."/>
            <person name="Ni X.B."/>
            <person name="Tian J.H."/>
            <person name="Sheng Y."/>
            <person name="Liu T."/>
            <person name="Pan Y.S."/>
            <person name="Xia L.Y."/>
            <person name="Li J."/>
            <person name="Zhao F."/>
            <person name="Cao W.C."/>
        </authorList>
    </citation>
    <scope>NUCLEOTIDE SEQUENCE [LARGE SCALE GENOMIC DNA]</scope>
    <source>
        <strain evidence="2">HaeL-2018</strain>
    </source>
</reference>
<dbReference type="Proteomes" id="UP000821853">
    <property type="component" value="Chromosome 3"/>
</dbReference>
<name>A0A9J6G612_HAELO</name>
<accession>A0A9J6G612</accession>
<dbReference type="AlphaFoldDB" id="A0A9J6G612"/>